<keyword evidence="2" id="KW-1185">Reference proteome</keyword>
<evidence type="ECO:0000313" key="1">
    <source>
        <dbReference type="EMBL" id="KAH6649377.1"/>
    </source>
</evidence>
<proteinExistence type="predicted"/>
<protein>
    <submittedName>
        <fullName evidence="1">Kinase-like domain-containing protein</fullName>
    </submittedName>
</protein>
<dbReference type="EMBL" id="JAGIZQ010000001">
    <property type="protein sequence ID" value="KAH6649377.1"/>
    <property type="molecule type" value="Genomic_DNA"/>
</dbReference>
<sequence length="511" mass="56884">MDLAKDEAIFQHSKQQFDTEVRRFTRTTPDGRSSILTNNVVAYLEAQSIICPDRTNLDVLYSMPVAADRIKSLSKRHFYRVFCILLQLGAPNLLPLCCDGGIVDANLPVSKHALKRCSGKAGASEREDEKAAIYSARFYEEQYRWLSPLLDFGFKRSLSMDEVLPLHRMERINPFRENVHPLDPDKPTLWKIQLPEEFVCETVRGQIPHAKVMLSSPSGGTEPAFEFAPKQFPAEGYEGFRQEARILGIIGNSKGFVRYIGRFDAPSTLADGRPTKSWNILLELGQYDLDTVLHTHQPPQTSAGILRFWESILPISSGLVAFHNAEKEGVSYLGWHGDVKPENIVSVHGSFKLVDPGESIMLRAADLTGPHQVTLGGRTITYGCPELGDLQSISSPVTQACDVWSLGCVLSVAATFVIRGSQGNSEYTNVRTAAAKRHTGFAADIFHDGTRILSEVAEWHRDLRKRTASADIWTGPILTFIDTYMLVPAEQRVSAREVADGLTDILSRRNI</sequence>
<reference evidence="1 2" key="1">
    <citation type="journal article" date="2021" name="Nat. Commun.">
        <title>Genetic determinants of endophytism in the Arabidopsis root mycobiome.</title>
        <authorList>
            <person name="Mesny F."/>
            <person name="Miyauchi S."/>
            <person name="Thiergart T."/>
            <person name="Pickel B."/>
            <person name="Atanasova L."/>
            <person name="Karlsson M."/>
            <person name="Huettel B."/>
            <person name="Barry K.W."/>
            <person name="Haridas S."/>
            <person name="Chen C."/>
            <person name="Bauer D."/>
            <person name="Andreopoulos W."/>
            <person name="Pangilinan J."/>
            <person name="LaButti K."/>
            <person name="Riley R."/>
            <person name="Lipzen A."/>
            <person name="Clum A."/>
            <person name="Drula E."/>
            <person name="Henrissat B."/>
            <person name="Kohler A."/>
            <person name="Grigoriev I.V."/>
            <person name="Martin F.M."/>
            <person name="Hacquard S."/>
        </authorList>
    </citation>
    <scope>NUCLEOTIDE SEQUENCE [LARGE SCALE GENOMIC DNA]</scope>
    <source>
        <strain evidence="1 2">MPI-SDFR-AT-0079</strain>
    </source>
</reference>
<dbReference type="Proteomes" id="UP000724584">
    <property type="component" value="Unassembled WGS sequence"/>
</dbReference>
<accession>A0ACB7PKR7</accession>
<name>A0ACB7PKR7_9PEZI</name>
<organism evidence="1 2">
    <name type="scientific">Chaetomium tenue</name>
    <dbReference type="NCBI Taxonomy" id="1854479"/>
    <lineage>
        <taxon>Eukaryota</taxon>
        <taxon>Fungi</taxon>
        <taxon>Dikarya</taxon>
        <taxon>Ascomycota</taxon>
        <taxon>Pezizomycotina</taxon>
        <taxon>Sordariomycetes</taxon>
        <taxon>Sordariomycetidae</taxon>
        <taxon>Sordariales</taxon>
        <taxon>Chaetomiaceae</taxon>
        <taxon>Chaetomium</taxon>
    </lineage>
</organism>
<evidence type="ECO:0000313" key="2">
    <source>
        <dbReference type="Proteomes" id="UP000724584"/>
    </source>
</evidence>
<comment type="caution">
    <text evidence="1">The sequence shown here is derived from an EMBL/GenBank/DDBJ whole genome shotgun (WGS) entry which is preliminary data.</text>
</comment>
<gene>
    <name evidence="1" type="ORF">F5144DRAFT_596947</name>
</gene>